<evidence type="ECO:0000313" key="3">
    <source>
        <dbReference type="Proteomes" id="UP000324748"/>
    </source>
</evidence>
<dbReference type="EMBL" id="VSWC01000132">
    <property type="protein sequence ID" value="KAA1079320.1"/>
    <property type="molecule type" value="Genomic_DNA"/>
</dbReference>
<feature type="region of interest" description="Disordered" evidence="1">
    <location>
        <begin position="1"/>
        <end position="58"/>
    </location>
</feature>
<protein>
    <submittedName>
        <fullName evidence="2">Uncharacterized protein</fullName>
    </submittedName>
</protein>
<evidence type="ECO:0000256" key="1">
    <source>
        <dbReference type="SAM" id="MobiDB-lite"/>
    </source>
</evidence>
<dbReference type="Proteomes" id="UP000324748">
    <property type="component" value="Unassembled WGS sequence"/>
</dbReference>
<evidence type="ECO:0000313" key="2">
    <source>
        <dbReference type="EMBL" id="KAA1079320.1"/>
    </source>
</evidence>
<accession>A0A5B0MU60</accession>
<reference evidence="2 3" key="1">
    <citation type="submission" date="2019-05" db="EMBL/GenBank/DDBJ databases">
        <title>Emergence of the Ug99 lineage of the wheat stem rust pathogen through somatic hybridization.</title>
        <authorList>
            <person name="Li F."/>
            <person name="Upadhyaya N.M."/>
            <person name="Sperschneider J."/>
            <person name="Matny O."/>
            <person name="Nguyen-Phuc H."/>
            <person name="Mago R."/>
            <person name="Raley C."/>
            <person name="Miller M.E."/>
            <person name="Silverstein K.A.T."/>
            <person name="Henningsen E."/>
            <person name="Hirsch C.D."/>
            <person name="Visser B."/>
            <person name="Pretorius Z.A."/>
            <person name="Steffenson B.J."/>
            <person name="Schwessinger B."/>
            <person name="Dodds P.N."/>
            <person name="Figueroa M."/>
        </authorList>
    </citation>
    <scope>NUCLEOTIDE SEQUENCE [LARGE SCALE GENOMIC DNA]</scope>
    <source>
        <strain evidence="2">21-0</strain>
    </source>
</reference>
<keyword evidence="3" id="KW-1185">Reference proteome</keyword>
<organism evidence="2 3">
    <name type="scientific">Puccinia graminis f. sp. tritici</name>
    <dbReference type="NCBI Taxonomy" id="56615"/>
    <lineage>
        <taxon>Eukaryota</taxon>
        <taxon>Fungi</taxon>
        <taxon>Dikarya</taxon>
        <taxon>Basidiomycota</taxon>
        <taxon>Pucciniomycotina</taxon>
        <taxon>Pucciniomycetes</taxon>
        <taxon>Pucciniales</taxon>
        <taxon>Pucciniaceae</taxon>
        <taxon>Puccinia</taxon>
    </lineage>
</organism>
<proteinExistence type="predicted"/>
<feature type="compositionally biased region" description="Basic and acidic residues" evidence="1">
    <location>
        <begin position="1"/>
        <end position="12"/>
    </location>
</feature>
<sequence length="83" mass="9222">MTDDELDRHGDEGNPNDPCTGRVNYDRRDPGARQLTREQRPGNRRASSAGNHGMLCDDVLSDGVVPRVKDAREAHQEEKLGIP</sequence>
<comment type="caution">
    <text evidence="2">The sequence shown here is derived from an EMBL/GenBank/DDBJ whole genome shotgun (WGS) entry which is preliminary data.</text>
</comment>
<feature type="compositionally biased region" description="Basic and acidic residues" evidence="1">
    <location>
        <begin position="24"/>
        <end position="41"/>
    </location>
</feature>
<gene>
    <name evidence="2" type="ORF">PGT21_007861</name>
</gene>
<dbReference type="AlphaFoldDB" id="A0A5B0MU60"/>
<name>A0A5B0MU60_PUCGR</name>